<dbReference type="Proteomes" id="UP000094043">
    <property type="component" value="Chromosome 7"/>
</dbReference>
<evidence type="ECO:0000313" key="2">
    <source>
        <dbReference type="Proteomes" id="UP000094043"/>
    </source>
</evidence>
<accession>A0AAJ8M3Y0</accession>
<dbReference type="KEGG" id="cdep:91089627"/>
<dbReference type="EMBL" id="CP143790">
    <property type="protein sequence ID" value="WVN90182.1"/>
    <property type="molecule type" value="Genomic_DNA"/>
</dbReference>
<evidence type="ECO:0000313" key="1">
    <source>
        <dbReference type="EMBL" id="WVN90182.1"/>
    </source>
</evidence>
<proteinExistence type="predicted"/>
<organism evidence="1 2">
    <name type="scientific">Cryptococcus depauperatus CBS 7841</name>
    <dbReference type="NCBI Taxonomy" id="1295531"/>
    <lineage>
        <taxon>Eukaryota</taxon>
        <taxon>Fungi</taxon>
        <taxon>Dikarya</taxon>
        <taxon>Basidiomycota</taxon>
        <taxon>Agaricomycotina</taxon>
        <taxon>Tremellomycetes</taxon>
        <taxon>Tremellales</taxon>
        <taxon>Cryptococcaceae</taxon>
        <taxon>Cryptococcus</taxon>
    </lineage>
</organism>
<keyword evidence="2" id="KW-1185">Reference proteome</keyword>
<sequence length="73" mass="8415">MKTDGNQDIGLAHSHLLLRYTAIMNNLGLSKRLTMKEYVSRTIPQAQEVLYVTKLPKSVQEPSQEQMHLGIWY</sequence>
<name>A0AAJ8M3Y0_9TREE</name>
<protein>
    <submittedName>
        <fullName evidence="1">Uncharacterized protein</fullName>
    </submittedName>
</protein>
<gene>
    <name evidence="1" type="ORF">L203_105418</name>
</gene>
<dbReference type="AlphaFoldDB" id="A0AAJ8M3Y0"/>
<dbReference type="RefSeq" id="XP_066070882.1">
    <property type="nucleotide sequence ID" value="XM_066214785.1"/>
</dbReference>
<reference evidence="1" key="1">
    <citation type="submission" date="2016-06" db="EMBL/GenBank/DDBJ databases">
        <authorList>
            <person name="Cuomo C."/>
            <person name="Litvintseva A."/>
            <person name="Heitman J."/>
            <person name="Chen Y."/>
            <person name="Sun S."/>
            <person name="Springer D."/>
            <person name="Dromer F."/>
            <person name="Young S."/>
            <person name="Zeng Q."/>
            <person name="Chapman S."/>
            <person name="Gujja S."/>
            <person name="Saif S."/>
            <person name="Birren B."/>
        </authorList>
    </citation>
    <scope>NUCLEOTIDE SEQUENCE</scope>
    <source>
        <strain evidence="1">CBS 7841</strain>
    </source>
</reference>
<reference evidence="1" key="2">
    <citation type="journal article" date="2022" name="Elife">
        <title>Obligate sexual reproduction of a homothallic fungus closely related to the Cryptococcus pathogenic species complex.</title>
        <authorList>
            <person name="Passer A.R."/>
            <person name="Clancey S.A."/>
            <person name="Shea T."/>
            <person name="David-Palma M."/>
            <person name="Averette A.F."/>
            <person name="Boekhout T."/>
            <person name="Porcel B.M."/>
            <person name="Nowrousian M."/>
            <person name="Cuomo C.A."/>
            <person name="Sun S."/>
            <person name="Heitman J."/>
            <person name="Coelho M.A."/>
        </authorList>
    </citation>
    <scope>NUCLEOTIDE SEQUENCE</scope>
    <source>
        <strain evidence="1">CBS 7841</strain>
    </source>
</reference>
<reference evidence="1" key="3">
    <citation type="submission" date="2024-01" db="EMBL/GenBank/DDBJ databases">
        <authorList>
            <person name="Coelho M.A."/>
            <person name="David-Palma M."/>
            <person name="Shea T."/>
            <person name="Sun S."/>
            <person name="Cuomo C.A."/>
            <person name="Heitman J."/>
        </authorList>
    </citation>
    <scope>NUCLEOTIDE SEQUENCE</scope>
    <source>
        <strain evidence="1">CBS 7841</strain>
    </source>
</reference>
<dbReference type="GeneID" id="91089627"/>